<evidence type="ECO:0000256" key="3">
    <source>
        <dbReference type="ARBA" id="ARBA00022737"/>
    </source>
</evidence>
<dbReference type="GO" id="GO:0000785">
    <property type="term" value="C:chromatin"/>
    <property type="evidence" value="ECO:0007669"/>
    <property type="project" value="TreeGrafter"/>
</dbReference>
<dbReference type="InterPro" id="IPR036236">
    <property type="entry name" value="Znf_C2H2_sf"/>
</dbReference>
<dbReference type="GO" id="GO:0005634">
    <property type="term" value="C:nucleus"/>
    <property type="evidence" value="ECO:0007669"/>
    <property type="project" value="UniProtKB-SubCell"/>
</dbReference>
<dbReference type="GO" id="GO:0000981">
    <property type="term" value="F:DNA-binding transcription factor activity, RNA polymerase II-specific"/>
    <property type="evidence" value="ECO:0007669"/>
    <property type="project" value="InterPro"/>
</dbReference>
<evidence type="ECO:0000256" key="1">
    <source>
        <dbReference type="ARBA" id="ARBA00004123"/>
    </source>
</evidence>
<dbReference type="Proteomes" id="UP000033483">
    <property type="component" value="Unassembled WGS sequence"/>
</dbReference>
<dbReference type="GO" id="GO:0000978">
    <property type="term" value="F:RNA polymerase II cis-regulatory region sequence-specific DNA binding"/>
    <property type="evidence" value="ECO:0007669"/>
    <property type="project" value="InterPro"/>
</dbReference>
<evidence type="ECO:0000256" key="7">
    <source>
        <dbReference type="PROSITE-ProRule" id="PRU00042"/>
    </source>
</evidence>
<comment type="subcellular location">
    <subcellularLocation>
        <location evidence="1">Nucleus</location>
    </subcellularLocation>
</comment>
<evidence type="ECO:0000256" key="2">
    <source>
        <dbReference type="ARBA" id="ARBA00022723"/>
    </source>
</evidence>
<keyword evidence="6" id="KW-0539">Nucleus</keyword>
<keyword evidence="3" id="KW-0677">Repeat</keyword>
<comment type="caution">
    <text evidence="10">The sequence shown here is derived from an EMBL/GenBank/DDBJ whole genome shotgun (WGS) entry which is preliminary data.</text>
</comment>
<evidence type="ECO:0000256" key="4">
    <source>
        <dbReference type="ARBA" id="ARBA00022771"/>
    </source>
</evidence>
<dbReference type="SUPFAM" id="SSF57667">
    <property type="entry name" value="beta-beta-alpha zinc fingers"/>
    <property type="match status" value="1"/>
</dbReference>
<proteinExistence type="predicted"/>
<evidence type="ECO:0000313" key="11">
    <source>
        <dbReference type="Proteomes" id="UP000033483"/>
    </source>
</evidence>
<feature type="region of interest" description="Disordered" evidence="8">
    <location>
        <begin position="40"/>
        <end position="143"/>
    </location>
</feature>
<evidence type="ECO:0000313" key="10">
    <source>
        <dbReference type="EMBL" id="KKA26262.1"/>
    </source>
</evidence>
<accession>A0A0F4Z6Y9</accession>
<dbReference type="Gene3D" id="3.30.160.60">
    <property type="entry name" value="Classic Zinc Finger"/>
    <property type="match status" value="2"/>
</dbReference>
<keyword evidence="5" id="KW-0862">Zinc</keyword>
<dbReference type="OrthoDB" id="654211at2759"/>
<keyword evidence="2" id="KW-0479">Metal-binding</keyword>
<dbReference type="InterPro" id="IPR013087">
    <property type="entry name" value="Znf_C2H2_type"/>
</dbReference>
<feature type="compositionally biased region" description="Low complexity" evidence="8">
    <location>
        <begin position="297"/>
        <end position="309"/>
    </location>
</feature>
<keyword evidence="11" id="KW-1185">Reference proteome</keyword>
<evidence type="ECO:0000259" key="9">
    <source>
        <dbReference type="PROSITE" id="PS50157"/>
    </source>
</evidence>
<name>A0A0F4Z6Y9_9PEZI</name>
<dbReference type="InterPro" id="IPR007219">
    <property type="entry name" value="XnlR_reg_dom"/>
</dbReference>
<dbReference type="PANTHER" id="PTHR40626:SF10">
    <property type="entry name" value="C2H2-TYPE DOMAIN-CONTAINING PROTEIN"/>
    <property type="match status" value="1"/>
</dbReference>
<dbReference type="PANTHER" id="PTHR40626">
    <property type="entry name" value="MIP31509P"/>
    <property type="match status" value="1"/>
</dbReference>
<evidence type="ECO:0000256" key="6">
    <source>
        <dbReference type="ARBA" id="ARBA00023242"/>
    </source>
</evidence>
<feature type="domain" description="C2H2-type" evidence="9">
    <location>
        <begin position="1"/>
        <end position="24"/>
    </location>
</feature>
<dbReference type="InterPro" id="IPR051059">
    <property type="entry name" value="VerF-like"/>
</dbReference>
<dbReference type="GO" id="GO:0008270">
    <property type="term" value="F:zinc ion binding"/>
    <property type="evidence" value="ECO:0007669"/>
    <property type="project" value="UniProtKB-KW"/>
</dbReference>
<evidence type="ECO:0000256" key="8">
    <source>
        <dbReference type="SAM" id="MobiDB-lite"/>
    </source>
</evidence>
<keyword evidence="4 7" id="KW-0863">Zinc-finger</keyword>
<dbReference type="Pfam" id="PF04082">
    <property type="entry name" value="Fungal_trans"/>
    <property type="match status" value="1"/>
</dbReference>
<feature type="compositionally biased region" description="Polar residues" evidence="8">
    <location>
        <begin position="109"/>
        <end position="118"/>
    </location>
</feature>
<reference evidence="10 11" key="1">
    <citation type="submission" date="2015-03" db="EMBL/GenBank/DDBJ databases">
        <authorList>
            <person name="Radwan O."/>
            <person name="Al-Naeli F.A."/>
            <person name="Rendon G.A."/>
            <person name="Fields C."/>
        </authorList>
    </citation>
    <scope>NUCLEOTIDE SEQUENCE [LARGE SCALE GENOMIC DNA]</scope>
    <source>
        <strain evidence="10">CR-DP1</strain>
    </source>
</reference>
<dbReference type="GO" id="GO:0006351">
    <property type="term" value="P:DNA-templated transcription"/>
    <property type="evidence" value="ECO:0007669"/>
    <property type="project" value="InterPro"/>
</dbReference>
<organism evidence="10 11">
    <name type="scientific">Thielaviopsis punctulata</name>
    <dbReference type="NCBI Taxonomy" id="72032"/>
    <lineage>
        <taxon>Eukaryota</taxon>
        <taxon>Fungi</taxon>
        <taxon>Dikarya</taxon>
        <taxon>Ascomycota</taxon>
        <taxon>Pezizomycotina</taxon>
        <taxon>Sordariomycetes</taxon>
        <taxon>Hypocreomycetidae</taxon>
        <taxon>Microascales</taxon>
        <taxon>Ceratocystidaceae</taxon>
        <taxon>Thielaviopsis</taxon>
    </lineage>
</organism>
<gene>
    <name evidence="10" type="ORF">TD95_000017</name>
</gene>
<dbReference type="EMBL" id="LAEV01002237">
    <property type="protein sequence ID" value="KKA26262.1"/>
    <property type="molecule type" value="Genomic_DNA"/>
</dbReference>
<protein>
    <recommendedName>
        <fullName evidence="9">C2H2-type domain-containing protein</fullName>
    </recommendedName>
</protein>
<evidence type="ECO:0000256" key="5">
    <source>
        <dbReference type="ARBA" id="ARBA00022833"/>
    </source>
</evidence>
<dbReference type="PROSITE" id="PS50157">
    <property type="entry name" value="ZINC_FINGER_C2H2_2"/>
    <property type="match status" value="1"/>
</dbReference>
<dbReference type="AlphaFoldDB" id="A0A0F4Z6Y9"/>
<feature type="region of interest" description="Disordered" evidence="8">
    <location>
        <begin position="286"/>
        <end position="314"/>
    </location>
</feature>
<sequence length="929" mass="103376">MCPKLFRRVEHLDRHRRVHTKEKPFACAVKGCNKRFGRRHEKLVHSDVPPEQLSKSRKNSRSSAKARTVSPPQSNDSQNEHEGLADAAIQQPGFPPQFHAQHPLPSAGSPFNASTLGSMENRLPPADFSSFVQSTNQMPPPSAFTMAQQIPALPAYTMSSQMAIPSLTTNNGIAGDNSLQILSDMAASSAPIIPVTDHPSLLPTLDTLVPELHRRFDAARSPPVNGISANGFPTGMSSGLNPMATTFDFNIMDDFQTGAAFLVPEFDSSNNPVTWMRGMASRVNSAFPSRMPSPTPDGHGPSHSNGNNNHDSRTFNIPMLSLLEEQQQIPLMRHISTQDYEIVKNRLQDFNSVLPADFVFPSRHTLMRYVQGYVKGMNDNMPILHLPTLHVTQMAPELLLTVASLGAQYRVEPHRSYSLWYAAKAVAMEQVNRRRSSEVRALLPTPANYGANSTMPSPRVSARQTFGGSGERSNTIESHHVRFSSNTPEARLETIQAILLLYAVGLWSAKTILNESMFLQSTLAVLLRDEGLGPDPPAPADITWENWIKRETAIRTKTFAFCYFNLSSIAYDDPPSILFSELFLSLPQSGKLWRAENEWQWRHACQTEVKVKVTLQGAFAHIMSKKGRQDEPVEATTLGLYILAHALMQQIWLLKQSAIRGSSQLDASRNLRVEDVDEITGAIRCWESSFFARQHERAASNGTLRLHDPNNPATQIAHNATELVRLASIKLYTDSHTGKALASRDPQLIARALSNFQAQTRSFQPTPRNERMNRAVFQSIQVLAMLAKVGISFVSQHSTTSWSIQHLLCNFESATLLSRWLITVSIIDTETPLTPGEVVLLEMLRQAFMESEQIGPIDPSLSNDDIFRKLALPIHPLDLPTIRRLAQIVLRIWTSIFRGPHIFNVVNVMADSLEQYANILDNPSMLGVA</sequence>